<dbReference type="InterPro" id="IPR037523">
    <property type="entry name" value="VOC_core"/>
</dbReference>
<dbReference type="PATRIC" id="fig|69.6.peg.1006"/>
<organism evidence="1 2">
    <name type="scientific">Lysobacter enzymogenes</name>
    <dbReference type="NCBI Taxonomy" id="69"/>
    <lineage>
        <taxon>Bacteria</taxon>
        <taxon>Pseudomonadati</taxon>
        <taxon>Pseudomonadota</taxon>
        <taxon>Gammaproteobacteria</taxon>
        <taxon>Lysobacterales</taxon>
        <taxon>Lysobacteraceae</taxon>
        <taxon>Lysobacter</taxon>
    </lineage>
</organism>
<dbReference type="OrthoDB" id="674527at2"/>
<name>A0A0S2DDE3_LYSEN</name>
<evidence type="ECO:0000313" key="2">
    <source>
        <dbReference type="Proteomes" id="UP000061569"/>
    </source>
</evidence>
<dbReference type="RefSeq" id="WP_057946464.1">
    <property type="nucleotide sequence ID" value="NZ_CP110813.1"/>
</dbReference>
<dbReference type="Gene3D" id="3.10.180.10">
    <property type="entry name" value="2,3-Dihydroxybiphenyl 1,2-Dioxygenase, domain 1"/>
    <property type="match status" value="1"/>
</dbReference>
<dbReference type="InterPro" id="IPR004360">
    <property type="entry name" value="Glyas_Fos-R_dOase_dom"/>
</dbReference>
<dbReference type="InterPro" id="IPR029068">
    <property type="entry name" value="Glyas_Bleomycin-R_OHBP_Dase"/>
</dbReference>
<gene>
    <name evidence="1" type="ORF">GLE_1018</name>
</gene>
<reference evidence="1 2" key="1">
    <citation type="submission" date="2015-11" db="EMBL/GenBank/DDBJ databases">
        <title>Genome sequences of Lysobacter enzymogenes strain C3 and Lysobacter antibioticus ATCC 29479.</title>
        <authorList>
            <person name="Kobayashi D.Y."/>
        </authorList>
    </citation>
    <scope>NUCLEOTIDE SEQUENCE [LARGE SCALE GENOMIC DNA]</scope>
    <source>
        <strain evidence="1 2">C3</strain>
    </source>
</reference>
<dbReference type="SUPFAM" id="SSF54593">
    <property type="entry name" value="Glyoxalase/Bleomycin resistance protein/Dihydroxybiphenyl dioxygenase"/>
    <property type="match status" value="1"/>
</dbReference>
<dbReference type="AlphaFoldDB" id="A0A0S2DDE3"/>
<dbReference type="PROSITE" id="PS51819">
    <property type="entry name" value="VOC"/>
    <property type="match status" value="1"/>
</dbReference>
<evidence type="ECO:0000313" key="1">
    <source>
        <dbReference type="EMBL" id="ALN56376.1"/>
    </source>
</evidence>
<keyword evidence="1" id="KW-0223">Dioxygenase</keyword>
<dbReference type="Proteomes" id="UP000061569">
    <property type="component" value="Chromosome"/>
</dbReference>
<dbReference type="EMBL" id="CP013140">
    <property type="protein sequence ID" value="ALN56376.1"/>
    <property type="molecule type" value="Genomic_DNA"/>
</dbReference>
<dbReference type="Pfam" id="PF00903">
    <property type="entry name" value="Glyoxalase"/>
    <property type="match status" value="1"/>
</dbReference>
<sequence>MNLTVVEIKAFVPARDFERAKAFYLALGFELPWSSDDLAYVRHGNTSFLLQRFYVPEHAGNFMMHLLVENADDWHARVLAADVVERFGVRLEPPQDRPWGLRDFVLTDPSGVLWRIGHNLPLAAAG</sequence>
<proteinExistence type="predicted"/>
<dbReference type="GO" id="GO:0051213">
    <property type="term" value="F:dioxygenase activity"/>
    <property type="evidence" value="ECO:0007669"/>
    <property type="project" value="UniProtKB-KW"/>
</dbReference>
<dbReference type="STRING" id="69.GLE_1018"/>
<keyword evidence="1" id="KW-0560">Oxidoreductase</keyword>
<dbReference type="CDD" id="cd08356">
    <property type="entry name" value="VOC_CChe_VCA0619_like"/>
    <property type="match status" value="1"/>
</dbReference>
<dbReference type="KEGG" id="lez:GLE_1018"/>
<accession>A0A0S2DDE3</accession>
<protein>
    <submittedName>
        <fullName evidence="1">Glyoxalase/bleomycin resistance protein/dioxygenase</fullName>
    </submittedName>
</protein>